<dbReference type="GO" id="GO:0005829">
    <property type="term" value="C:cytosol"/>
    <property type="evidence" value="ECO:0007669"/>
    <property type="project" value="TreeGrafter"/>
</dbReference>
<feature type="transmembrane region" description="Helical" evidence="1">
    <location>
        <begin position="6"/>
        <end position="24"/>
    </location>
</feature>
<proteinExistence type="predicted"/>
<dbReference type="GO" id="GO:0004177">
    <property type="term" value="F:aminopeptidase activity"/>
    <property type="evidence" value="ECO:0007669"/>
    <property type="project" value="TreeGrafter"/>
</dbReference>
<name>A0A098SAG8_9BACT</name>
<reference evidence="2 3" key="1">
    <citation type="journal article" date="2014" name="Int. J. Syst. Evol. Microbiol.">
        <title>Phaeodactylibacter xiamenensis gen. nov., sp. nov., a member of the family Saprospiraceae isolated from the marine alga Phaeodactylum tricornutum.</title>
        <authorList>
            <person name="Chen Z.Jr."/>
            <person name="Lei X."/>
            <person name="Lai Q."/>
            <person name="Li Y."/>
            <person name="Zhang B."/>
            <person name="Zhang J."/>
            <person name="Zhang H."/>
            <person name="Yang L."/>
            <person name="Zheng W."/>
            <person name="Tian Y."/>
            <person name="Yu Z."/>
            <person name="Xu H.Jr."/>
            <person name="Zheng T."/>
        </authorList>
    </citation>
    <scope>NUCLEOTIDE SEQUENCE [LARGE SCALE GENOMIC DNA]</scope>
    <source>
        <strain evidence="2 3">KD52</strain>
    </source>
</reference>
<dbReference type="EMBL" id="JPOS01000022">
    <property type="protein sequence ID" value="KGE88077.1"/>
    <property type="molecule type" value="Genomic_DNA"/>
</dbReference>
<dbReference type="PANTHER" id="PTHR30164:SF2">
    <property type="entry name" value="PROTEIN MTFA"/>
    <property type="match status" value="1"/>
</dbReference>
<dbReference type="STRING" id="1524460.IX84_11020"/>
<keyword evidence="3" id="KW-1185">Reference proteome</keyword>
<keyword evidence="1" id="KW-0472">Membrane</keyword>
<dbReference type="InterPro" id="IPR042252">
    <property type="entry name" value="MtfA_N"/>
</dbReference>
<evidence type="ECO:0000256" key="1">
    <source>
        <dbReference type="SAM" id="Phobius"/>
    </source>
</evidence>
<protein>
    <recommendedName>
        <fullName evidence="4">Phenylalanyl-tRNA synthetase subunit alpha</fullName>
    </recommendedName>
</protein>
<evidence type="ECO:0000313" key="2">
    <source>
        <dbReference type="EMBL" id="KGE88077.1"/>
    </source>
</evidence>
<dbReference type="CDD" id="cd20169">
    <property type="entry name" value="Peptidase_M90_mtfA"/>
    <property type="match status" value="1"/>
</dbReference>
<dbReference type="RefSeq" id="WP_044219887.1">
    <property type="nucleotide sequence ID" value="NZ_JBKAGJ010000041.1"/>
</dbReference>
<dbReference type="Pfam" id="PF06167">
    <property type="entry name" value="Peptidase_M90"/>
    <property type="match status" value="1"/>
</dbReference>
<dbReference type="InterPro" id="IPR024079">
    <property type="entry name" value="MetalloPept_cat_dom_sf"/>
</dbReference>
<gene>
    <name evidence="2" type="ORF">IX84_11020</name>
</gene>
<sequence>MEPRIIVTIALLSVLVILFFVWFVRKKKRPTGPFPEAWRNILLENVHFYRQLTPEERARFESEIQFFFQEITITGVDVALTDTDRLLVAASGVIPLFGFPGWHYRNLNEVLLYNDRFNLDFQTEGEGRNINGMVGTGSMQRMMILSRRALHKGFRHADSRNVGIHEFVHLLDKFDGDTDGLPAQLMERQYTIPWLKFVHKEMEAIRKHKSDIRPYGATNEAEFFSVVSEYFFERPAQLRRKHPELYELLEEIFRQDLLD</sequence>
<dbReference type="Gene3D" id="3.40.390.10">
    <property type="entry name" value="Collagenase (Catalytic Domain)"/>
    <property type="match status" value="1"/>
</dbReference>
<dbReference type="OrthoDB" id="9786424at2"/>
<dbReference type="Gene3D" id="1.10.472.150">
    <property type="entry name" value="Glucose-regulated metallo-peptidase M90, N-terminal domain"/>
    <property type="match status" value="1"/>
</dbReference>
<evidence type="ECO:0008006" key="4">
    <source>
        <dbReference type="Google" id="ProtNLM"/>
    </source>
</evidence>
<keyword evidence="1" id="KW-1133">Transmembrane helix</keyword>
<dbReference type="AlphaFoldDB" id="A0A098SAG8"/>
<dbReference type="SUPFAM" id="SSF55486">
    <property type="entry name" value="Metalloproteases ('zincins'), catalytic domain"/>
    <property type="match status" value="1"/>
</dbReference>
<accession>A0A098SAG8</accession>
<organism evidence="2 3">
    <name type="scientific">Phaeodactylibacter xiamenensis</name>
    <dbReference type="NCBI Taxonomy" id="1524460"/>
    <lineage>
        <taxon>Bacteria</taxon>
        <taxon>Pseudomonadati</taxon>
        <taxon>Bacteroidota</taxon>
        <taxon>Saprospiria</taxon>
        <taxon>Saprospirales</taxon>
        <taxon>Haliscomenobacteraceae</taxon>
        <taxon>Phaeodactylibacter</taxon>
    </lineage>
</organism>
<dbReference type="PANTHER" id="PTHR30164">
    <property type="entry name" value="MTFA PEPTIDASE"/>
    <property type="match status" value="1"/>
</dbReference>
<comment type="caution">
    <text evidence="2">The sequence shown here is derived from an EMBL/GenBank/DDBJ whole genome shotgun (WGS) entry which is preliminary data.</text>
</comment>
<dbReference type="Proteomes" id="UP000029736">
    <property type="component" value="Unassembled WGS sequence"/>
</dbReference>
<dbReference type="InterPro" id="IPR010384">
    <property type="entry name" value="MtfA_fam"/>
</dbReference>
<keyword evidence="1" id="KW-0812">Transmembrane</keyword>
<evidence type="ECO:0000313" key="3">
    <source>
        <dbReference type="Proteomes" id="UP000029736"/>
    </source>
</evidence>
<dbReference type="GO" id="GO:0008237">
    <property type="term" value="F:metallopeptidase activity"/>
    <property type="evidence" value="ECO:0007669"/>
    <property type="project" value="InterPro"/>
</dbReference>